<dbReference type="EMBL" id="JAAHFQ010000386">
    <property type="protein sequence ID" value="NER29544.1"/>
    <property type="molecule type" value="Genomic_DNA"/>
</dbReference>
<feature type="chain" id="PRO_5025335790" evidence="1">
    <location>
        <begin position="34"/>
        <end position="219"/>
    </location>
</feature>
<evidence type="ECO:0000313" key="2">
    <source>
        <dbReference type="EMBL" id="NER29544.1"/>
    </source>
</evidence>
<evidence type="ECO:0000256" key="1">
    <source>
        <dbReference type="SAM" id="SignalP"/>
    </source>
</evidence>
<organism evidence="2">
    <name type="scientific">Symploca sp. SIO1C4</name>
    <dbReference type="NCBI Taxonomy" id="2607765"/>
    <lineage>
        <taxon>Bacteria</taxon>
        <taxon>Bacillati</taxon>
        <taxon>Cyanobacteriota</taxon>
        <taxon>Cyanophyceae</taxon>
        <taxon>Coleofasciculales</taxon>
        <taxon>Coleofasciculaceae</taxon>
        <taxon>Symploca</taxon>
    </lineage>
</organism>
<name>A0A6B3NHQ4_9CYAN</name>
<dbReference type="AlphaFoldDB" id="A0A6B3NHQ4"/>
<accession>A0A6B3NHQ4</accession>
<keyword evidence="1" id="KW-0732">Signal</keyword>
<reference evidence="2" key="1">
    <citation type="submission" date="2019-11" db="EMBL/GenBank/DDBJ databases">
        <title>Genomic insights into an expanded diversity of filamentous marine cyanobacteria reveals the extraordinary biosynthetic potential of Moorea and Okeania.</title>
        <authorList>
            <person name="Ferreira Leao T."/>
            <person name="Wang M."/>
            <person name="Moss N."/>
            <person name="Da Silva R."/>
            <person name="Sanders J."/>
            <person name="Nurk S."/>
            <person name="Gurevich A."/>
            <person name="Humphrey G."/>
            <person name="Reher R."/>
            <person name="Zhu Q."/>
            <person name="Belda-Ferre P."/>
            <person name="Glukhov E."/>
            <person name="Rex R."/>
            <person name="Dorrestein P.C."/>
            <person name="Knight R."/>
            <person name="Pevzner P."/>
            <person name="Gerwick W.H."/>
            <person name="Gerwick L."/>
        </authorList>
    </citation>
    <scope>NUCLEOTIDE SEQUENCE</scope>
    <source>
        <strain evidence="2">SIO1C4</strain>
    </source>
</reference>
<gene>
    <name evidence="2" type="ORF">F6J89_18445</name>
</gene>
<comment type="caution">
    <text evidence="2">The sequence shown here is derived from an EMBL/GenBank/DDBJ whole genome shotgun (WGS) entry which is preliminary data.</text>
</comment>
<proteinExistence type="predicted"/>
<protein>
    <submittedName>
        <fullName evidence="2">Uncharacterized protein</fullName>
    </submittedName>
</protein>
<sequence length="219" mass="23914">MLGKSRIRYTATRIIIGAIAGGLLGAFSSPVQAADIFENEVIEFEEDTVVEFEFLESNGAYQSVFGVINLDTGEQTPLIAEAKPSDQPQNVTVPSDYEDDAGLFNTDDFHGTPGNAVPEPLPEFEFKANTRYAFYLESYYNGRAAGTVYSTDIRNPGGKRLAFFEGGFEALTNGGSLIRWDDTGSVLVKFEDQDVDSDDFIVRAGGHQSCNYEENVSGN</sequence>
<feature type="signal peptide" evidence="1">
    <location>
        <begin position="1"/>
        <end position="33"/>
    </location>
</feature>